<dbReference type="OrthoDB" id="3169036at2759"/>
<dbReference type="CDD" id="cd14278">
    <property type="entry name" value="UBA_NAC_like"/>
    <property type="match status" value="1"/>
</dbReference>
<dbReference type="AlphaFoldDB" id="A0A0B2UM03"/>
<dbReference type="InParanoid" id="A0A0B2UM03"/>
<dbReference type="RefSeq" id="XP_014564306.1">
    <property type="nucleotide sequence ID" value="XM_014708820.1"/>
</dbReference>
<dbReference type="GeneID" id="26261197"/>
<proteinExistence type="predicted"/>
<dbReference type="HOGENOM" id="CLU_140492_0_0_1"/>
<sequence>MSRSLTANESFVHKTLSSKIKLEEITDVRNISMFMDNVAFTVQSPLAYAIKGTDSVLVFGNLTNPINIDQLMKKYTEDSTNTPSDDIVGMYSRIDNHPENKEAKHENEDDIFGADSTRLSEDDIKLIGSQVSVPRHEIIKALVDSDYDVVDTMMKLTKK</sequence>
<organism evidence="1 2">
    <name type="scientific">Ordospora colligata OC4</name>
    <dbReference type="NCBI Taxonomy" id="1354746"/>
    <lineage>
        <taxon>Eukaryota</taxon>
        <taxon>Fungi</taxon>
        <taxon>Fungi incertae sedis</taxon>
        <taxon>Microsporidia</taxon>
        <taxon>Ordosporidae</taxon>
        <taxon>Ordospora</taxon>
    </lineage>
</organism>
<gene>
    <name evidence="1" type="ORF">M896_021020</name>
</gene>
<dbReference type="EMBL" id="JOKQ01000002">
    <property type="protein sequence ID" value="KHN70264.1"/>
    <property type="molecule type" value="Genomic_DNA"/>
</dbReference>
<dbReference type="FunCoup" id="A0A0B2UM03">
    <property type="interactions" value="194"/>
</dbReference>
<evidence type="ECO:0000313" key="2">
    <source>
        <dbReference type="Proteomes" id="UP000031056"/>
    </source>
</evidence>
<evidence type="ECO:0000313" key="1">
    <source>
        <dbReference type="EMBL" id="KHN70264.1"/>
    </source>
</evidence>
<keyword evidence="2" id="KW-1185">Reference proteome</keyword>
<dbReference type="Proteomes" id="UP000031056">
    <property type="component" value="Unassembled WGS sequence"/>
</dbReference>
<name>A0A0B2UM03_9MICR</name>
<protein>
    <submittedName>
        <fullName evidence="1">Putative nascent polypeptide-associated complex protein</fullName>
    </submittedName>
</protein>
<dbReference type="VEuPathDB" id="MicrosporidiaDB:M896_021020"/>
<reference evidence="1 2" key="1">
    <citation type="journal article" date="2014" name="MBio">
        <title>The Ordospora colligata genome; evolution of extreme reduction in microsporidia and host-to-parasite horizontal gene transfer.</title>
        <authorList>
            <person name="Pombert J.-F."/>
            <person name="Haag K.L."/>
            <person name="Beidas S."/>
            <person name="Ebert D."/>
            <person name="Keeling P.J."/>
        </authorList>
    </citation>
    <scope>NUCLEOTIDE SEQUENCE [LARGE SCALE GENOMIC DNA]</scope>
    <source>
        <strain evidence="1 2">OC4</strain>
    </source>
</reference>
<dbReference type="STRING" id="1354746.A0A0B2UM03"/>
<accession>A0A0B2UM03</accession>
<comment type="caution">
    <text evidence="1">The sequence shown here is derived from an EMBL/GenBank/DDBJ whole genome shotgun (WGS) entry which is preliminary data.</text>
</comment>
<dbReference type="Gene3D" id="1.10.8.10">
    <property type="entry name" value="DNA helicase RuvA subunit, C-terminal domain"/>
    <property type="match status" value="1"/>
</dbReference>